<dbReference type="InterPro" id="IPR053151">
    <property type="entry name" value="RNase_H-like"/>
</dbReference>
<evidence type="ECO:0000313" key="2">
    <source>
        <dbReference type="EMBL" id="KAK8987123.1"/>
    </source>
</evidence>
<dbReference type="EMBL" id="JBBPBN010000061">
    <property type="protein sequence ID" value="KAK8987123.1"/>
    <property type="molecule type" value="Genomic_DNA"/>
</dbReference>
<evidence type="ECO:0000313" key="3">
    <source>
        <dbReference type="Proteomes" id="UP001396334"/>
    </source>
</evidence>
<organism evidence="2 3">
    <name type="scientific">Hibiscus sabdariffa</name>
    <name type="common">roselle</name>
    <dbReference type="NCBI Taxonomy" id="183260"/>
    <lineage>
        <taxon>Eukaryota</taxon>
        <taxon>Viridiplantae</taxon>
        <taxon>Streptophyta</taxon>
        <taxon>Embryophyta</taxon>
        <taxon>Tracheophyta</taxon>
        <taxon>Spermatophyta</taxon>
        <taxon>Magnoliopsida</taxon>
        <taxon>eudicotyledons</taxon>
        <taxon>Gunneridae</taxon>
        <taxon>Pentapetalae</taxon>
        <taxon>rosids</taxon>
        <taxon>malvids</taxon>
        <taxon>Malvales</taxon>
        <taxon>Malvaceae</taxon>
        <taxon>Malvoideae</taxon>
        <taxon>Hibiscus</taxon>
    </lineage>
</organism>
<feature type="domain" description="RNase H type-1" evidence="1">
    <location>
        <begin position="2"/>
        <end position="75"/>
    </location>
</feature>
<gene>
    <name evidence="2" type="ORF">V6N11_055436</name>
</gene>
<comment type="caution">
    <text evidence="2">The sequence shown here is derived from an EMBL/GenBank/DDBJ whole genome shotgun (WGS) entry which is preliminary data.</text>
</comment>
<evidence type="ECO:0000259" key="1">
    <source>
        <dbReference type="Pfam" id="PF13456"/>
    </source>
</evidence>
<reference evidence="2 3" key="1">
    <citation type="journal article" date="2024" name="G3 (Bethesda)">
        <title>Genome assembly of Hibiscus sabdariffa L. provides insights into metabolisms of medicinal natural products.</title>
        <authorList>
            <person name="Kim T."/>
        </authorList>
    </citation>
    <scope>NUCLEOTIDE SEQUENCE [LARGE SCALE GENOMIC DNA]</scope>
    <source>
        <strain evidence="2">TK-2024</strain>
        <tissue evidence="2">Old leaves</tissue>
    </source>
</reference>
<sequence length="106" mass="12177">MGILIGLQIAWENEFVRVLIQSDNKEAIRRLIDANAISDSCSLVRAIAKLRNQEWFTDAQWIPREGNKLADALVKLDNLPNYDTFTFEVLSESLLSLLDFDRLHVM</sequence>
<dbReference type="InterPro" id="IPR036397">
    <property type="entry name" value="RNaseH_sf"/>
</dbReference>
<proteinExistence type="predicted"/>
<dbReference type="Pfam" id="PF13456">
    <property type="entry name" value="RVT_3"/>
    <property type="match status" value="1"/>
</dbReference>
<keyword evidence="3" id="KW-1185">Reference proteome</keyword>
<dbReference type="Gene3D" id="3.30.420.10">
    <property type="entry name" value="Ribonuclease H-like superfamily/Ribonuclease H"/>
    <property type="match status" value="1"/>
</dbReference>
<dbReference type="Proteomes" id="UP001396334">
    <property type="component" value="Unassembled WGS sequence"/>
</dbReference>
<accession>A0ABR2PFQ1</accession>
<protein>
    <recommendedName>
        <fullName evidence="1">RNase H type-1 domain-containing protein</fullName>
    </recommendedName>
</protein>
<dbReference type="PANTHER" id="PTHR47723:SF19">
    <property type="entry name" value="POLYNUCLEOTIDYL TRANSFERASE, RIBONUCLEASE H-LIKE SUPERFAMILY PROTEIN"/>
    <property type="match status" value="1"/>
</dbReference>
<dbReference type="PANTHER" id="PTHR47723">
    <property type="entry name" value="OS05G0353850 PROTEIN"/>
    <property type="match status" value="1"/>
</dbReference>
<dbReference type="InterPro" id="IPR012337">
    <property type="entry name" value="RNaseH-like_sf"/>
</dbReference>
<dbReference type="InterPro" id="IPR044730">
    <property type="entry name" value="RNase_H-like_dom_plant"/>
</dbReference>
<name>A0ABR2PFQ1_9ROSI</name>
<dbReference type="SUPFAM" id="SSF53098">
    <property type="entry name" value="Ribonuclease H-like"/>
    <property type="match status" value="1"/>
</dbReference>
<dbReference type="CDD" id="cd06222">
    <property type="entry name" value="RNase_H_like"/>
    <property type="match status" value="1"/>
</dbReference>
<dbReference type="InterPro" id="IPR002156">
    <property type="entry name" value="RNaseH_domain"/>
</dbReference>